<keyword evidence="2" id="KW-1185">Reference proteome</keyword>
<evidence type="ECO:0000313" key="2">
    <source>
        <dbReference type="Proteomes" id="UP000807342"/>
    </source>
</evidence>
<proteinExistence type="predicted"/>
<evidence type="ECO:0000313" key="1">
    <source>
        <dbReference type="EMBL" id="KAF9441953.1"/>
    </source>
</evidence>
<name>A0A9P6BXY3_9AGAR</name>
<sequence length="83" mass="9219">MRTDKNTIKTKGTLELYKGEIDAAYDLLEAEAKSGAVQDINGTEEIVEYVRGVVSKVAERPFGDNDDFFEIWSGLASFCSDSY</sequence>
<dbReference type="OrthoDB" id="429813at2759"/>
<comment type="caution">
    <text evidence="1">The sequence shown here is derived from an EMBL/GenBank/DDBJ whole genome shotgun (WGS) entry which is preliminary data.</text>
</comment>
<dbReference type="Proteomes" id="UP000807342">
    <property type="component" value="Unassembled WGS sequence"/>
</dbReference>
<dbReference type="EMBL" id="MU151737">
    <property type="protein sequence ID" value="KAF9441953.1"/>
    <property type="molecule type" value="Genomic_DNA"/>
</dbReference>
<accession>A0A9P6BXY3</accession>
<gene>
    <name evidence="1" type="ORF">P691DRAFT_519069</name>
</gene>
<organism evidence="1 2">
    <name type="scientific">Macrolepiota fuliginosa MF-IS2</name>
    <dbReference type="NCBI Taxonomy" id="1400762"/>
    <lineage>
        <taxon>Eukaryota</taxon>
        <taxon>Fungi</taxon>
        <taxon>Dikarya</taxon>
        <taxon>Basidiomycota</taxon>
        <taxon>Agaricomycotina</taxon>
        <taxon>Agaricomycetes</taxon>
        <taxon>Agaricomycetidae</taxon>
        <taxon>Agaricales</taxon>
        <taxon>Agaricineae</taxon>
        <taxon>Agaricaceae</taxon>
        <taxon>Macrolepiota</taxon>
    </lineage>
</organism>
<protein>
    <submittedName>
        <fullName evidence="1">Uncharacterized protein</fullName>
    </submittedName>
</protein>
<reference evidence="1" key="1">
    <citation type="submission" date="2020-11" db="EMBL/GenBank/DDBJ databases">
        <authorList>
            <consortium name="DOE Joint Genome Institute"/>
            <person name="Ahrendt S."/>
            <person name="Riley R."/>
            <person name="Andreopoulos W."/>
            <person name="Labutti K."/>
            <person name="Pangilinan J."/>
            <person name="Ruiz-Duenas F.J."/>
            <person name="Barrasa J.M."/>
            <person name="Sanchez-Garcia M."/>
            <person name="Camarero S."/>
            <person name="Miyauchi S."/>
            <person name="Serrano A."/>
            <person name="Linde D."/>
            <person name="Babiker R."/>
            <person name="Drula E."/>
            <person name="Ayuso-Fernandez I."/>
            <person name="Pacheco R."/>
            <person name="Padilla G."/>
            <person name="Ferreira P."/>
            <person name="Barriuso J."/>
            <person name="Kellner H."/>
            <person name="Castanera R."/>
            <person name="Alfaro M."/>
            <person name="Ramirez L."/>
            <person name="Pisabarro A.G."/>
            <person name="Kuo A."/>
            <person name="Tritt A."/>
            <person name="Lipzen A."/>
            <person name="He G."/>
            <person name="Yan M."/>
            <person name="Ng V."/>
            <person name="Cullen D."/>
            <person name="Martin F."/>
            <person name="Rosso M.-N."/>
            <person name="Henrissat B."/>
            <person name="Hibbett D."/>
            <person name="Martinez A.T."/>
            <person name="Grigoriev I.V."/>
        </authorList>
    </citation>
    <scope>NUCLEOTIDE SEQUENCE</scope>
    <source>
        <strain evidence="1">MF-IS2</strain>
    </source>
</reference>
<dbReference type="AlphaFoldDB" id="A0A9P6BXY3"/>